<organism evidence="13 14">
    <name type="scientific">Laceyella tengchongensis</name>
    <dbReference type="NCBI Taxonomy" id="574699"/>
    <lineage>
        <taxon>Bacteria</taxon>
        <taxon>Bacillati</taxon>
        <taxon>Bacillota</taxon>
        <taxon>Bacilli</taxon>
        <taxon>Bacillales</taxon>
        <taxon>Thermoactinomycetaceae</taxon>
        <taxon>Laceyella</taxon>
    </lineage>
</organism>
<keyword evidence="9" id="KW-0560">Oxidoreductase</keyword>
<dbReference type="GO" id="GO:0000166">
    <property type="term" value="F:nucleotide binding"/>
    <property type="evidence" value="ECO:0007669"/>
    <property type="project" value="UniProtKB-KW"/>
</dbReference>
<dbReference type="Proteomes" id="UP001157946">
    <property type="component" value="Unassembled WGS sequence"/>
</dbReference>
<dbReference type="CDD" id="cd04730">
    <property type="entry name" value="NPD_like"/>
    <property type="match status" value="1"/>
</dbReference>
<evidence type="ECO:0000256" key="2">
    <source>
        <dbReference type="ARBA" id="ARBA00003535"/>
    </source>
</evidence>
<evidence type="ECO:0000256" key="6">
    <source>
        <dbReference type="ARBA" id="ARBA00022630"/>
    </source>
</evidence>
<keyword evidence="8" id="KW-0547">Nucleotide-binding</keyword>
<evidence type="ECO:0000256" key="11">
    <source>
        <dbReference type="ARBA" id="ARBA00031155"/>
    </source>
</evidence>
<evidence type="ECO:0000256" key="9">
    <source>
        <dbReference type="ARBA" id="ARBA00023002"/>
    </source>
</evidence>
<dbReference type="Gene3D" id="3.20.20.70">
    <property type="entry name" value="Aldolase class I"/>
    <property type="match status" value="1"/>
</dbReference>
<comment type="caution">
    <text evidence="13">The sequence shown here is derived from an EMBL/GenBank/DDBJ whole genome shotgun (WGS) entry which is preliminary data.</text>
</comment>
<evidence type="ECO:0000313" key="14">
    <source>
        <dbReference type="Proteomes" id="UP001157946"/>
    </source>
</evidence>
<evidence type="ECO:0000256" key="12">
    <source>
        <dbReference type="ARBA" id="ARBA00049401"/>
    </source>
</evidence>
<evidence type="ECO:0000256" key="1">
    <source>
        <dbReference type="ARBA" id="ARBA00001917"/>
    </source>
</evidence>
<comment type="cofactor">
    <cofactor evidence="1">
        <name>FMN</name>
        <dbReference type="ChEBI" id="CHEBI:58210"/>
    </cofactor>
</comment>
<comment type="catalytic activity">
    <reaction evidence="12">
        <text>3 propionate 3-nitronate + 3 O2 + H2O = 3 3-oxopropanoate + 2 nitrate + nitrite + H2O2 + 3 H(+)</text>
        <dbReference type="Rhea" id="RHEA:57332"/>
        <dbReference type="ChEBI" id="CHEBI:15377"/>
        <dbReference type="ChEBI" id="CHEBI:15378"/>
        <dbReference type="ChEBI" id="CHEBI:15379"/>
        <dbReference type="ChEBI" id="CHEBI:16240"/>
        <dbReference type="ChEBI" id="CHEBI:16301"/>
        <dbReference type="ChEBI" id="CHEBI:17632"/>
        <dbReference type="ChEBI" id="CHEBI:33190"/>
        <dbReference type="ChEBI" id="CHEBI:136067"/>
    </reaction>
</comment>
<dbReference type="PANTHER" id="PTHR42747:SF3">
    <property type="entry name" value="NITRONATE MONOOXYGENASE-RELATED"/>
    <property type="match status" value="1"/>
</dbReference>
<comment type="similarity">
    <text evidence="3">Belongs to the nitronate monooxygenase family. NMO class I subfamily.</text>
</comment>
<evidence type="ECO:0000256" key="8">
    <source>
        <dbReference type="ARBA" id="ARBA00022741"/>
    </source>
</evidence>
<sequence length="367" mass="39751">MHQCTTLLSAISIQHPIIQAPMAGGVTTPELVAAVSNAGGLGSLGVGYLSPSKLRAEIKQIRRLTSKPFAVNLFIPEQPTRVDEKSLTELVGQLKPICDELGIDAEQLTIDYQDQFDEQFAVVVEERVPVFSFTFGLLPSEKMEQCKKAGIFVMGTATTVHEAMQLERLGVNAVVAQGSEAGGHRGTFAHAYHEAMIGTMALVPQVADHVRVPVIAAGGIMDARGIAASFALGASAVQMGTAFIPCEESGAHPLYKQALIASSEDRVAVTTSITGKAVRGLRNKLMDLTEQLPETLPYPLQHVLTQHIRKAAAEQLRPEWMSMWAGQGIRLARQQSAQELVKRLTQETDSIIKMLKLQGINKLNKQK</sequence>
<dbReference type="AlphaFoldDB" id="A0AA46AFA1"/>
<proteinExistence type="inferred from homology"/>
<dbReference type="FunFam" id="3.20.20.70:FF:000154">
    <property type="entry name" value="Probable nitronate monooxygenase"/>
    <property type="match status" value="1"/>
</dbReference>
<evidence type="ECO:0000256" key="5">
    <source>
        <dbReference type="ARBA" id="ARBA00022575"/>
    </source>
</evidence>
<dbReference type="SUPFAM" id="SSF51412">
    <property type="entry name" value="Inosine monophosphate dehydrogenase (IMPDH)"/>
    <property type="match status" value="1"/>
</dbReference>
<comment type="function">
    <text evidence="2">Nitronate monooxygenase that uses molecular oxygen to catalyze the oxidative denitrification of alkyl nitronates. Acts on propionate 3-nitronate (P3N), the presumed physiological substrate. Probably functions in the detoxification of P3N, a metabolic poison produced by plants and fungi as a defense mechanism.</text>
</comment>
<dbReference type="InterPro" id="IPR004136">
    <property type="entry name" value="NMO"/>
</dbReference>
<dbReference type="PANTHER" id="PTHR42747">
    <property type="entry name" value="NITRONATE MONOOXYGENASE-RELATED"/>
    <property type="match status" value="1"/>
</dbReference>
<accession>A0AA46AFA1</accession>
<protein>
    <recommendedName>
        <fullName evidence="4">Probable nitronate monooxygenase</fullName>
    </recommendedName>
    <alternativeName>
        <fullName evidence="11">Propionate 3-nitronate monooxygenase</fullName>
    </alternativeName>
</protein>
<name>A0AA46AFA1_9BACL</name>
<evidence type="ECO:0000256" key="7">
    <source>
        <dbReference type="ARBA" id="ARBA00022643"/>
    </source>
</evidence>
<keyword evidence="7" id="KW-0288">FMN</keyword>
<gene>
    <name evidence="13" type="ORF">SAMN06265361_103162</name>
</gene>
<dbReference type="GO" id="GO:0018580">
    <property type="term" value="F:nitronate monooxygenase activity"/>
    <property type="evidence" value="ECO:0007669"/>
    <property type="project" value="InterPro"/>
</dbReference>
<keyword evidence="6" id="KW-0285">Flavoprotein</keyword>
<dbReference type="InterPro" id="IPR013785">
    <property type="entry name" value="Aldolase_TIM"/>
</dbReference>
<dbReference type="EMBL" id="FXTU01000003">
    <property type="protein sequence ID" value="SMP18666.1"/>
    <property type="molecule type" value="Genomic_DNA"/>
</dbReference>
<keyword evidence="10 13" id="KW-0503">Monooxygenase</keyword>
<keyword evidence="14" id="KW-1185">Reference proteome</keyword>
<keyword evidence="5" id="KW-0216">Detoxification</keyword>
<evidence type="ECO:0000256" key="3">
    <source>
        <dbReference type="ARBA" id="ARBA00009881"/>
    </source>
</evidence>
<evidence type="ECO:0000313" key="13">
    <source>
        <dbReference type="EMBL" id="SMP18666.1"/>
    </source>
</evidence>
<evidence type="ECO:0000256" key="10">
    <source>
        <dbReference type="ARBA" id="ARBA00023033"/>
    </source>
</evidence>
<evidence type="ECO:0000256" key="4">
    <source>
        <dbReference type="ARBA" id="ARBA00013457"/>
    </source>
</evidence>
<reference evidence="13" key="1">
    <citation type="submission" date="2017-05" db="EMBL/GenBank/DDBJ databases">
        <authorList>
            <person name="Varghese N."/>
            <person name="Submissions S."/>
        </authorList>
    </citation>
    <scope>NUCLEOTIDE SEQUENCE</scope>
    <source>
        <strain evidence="13">DSM 45262</strain>
    </source>
</reference>
<dbReference type="GO" id="GO:0009636">
    <property type="term" value="P:response to toxic substance"/>
    <property type="evidence" value="ECO:0007669"/>
    <property type="project" value="UniProtKB-KW"/>
</dbReference>
<dbReference type="Pfam" id="PF03060">
    <property type="entry name" value="NMO"/>
    <property type="match status" value="1"/>
</dbReference>
<dbReference type="RefSeq" id="WP_284724222.1">
    <property type="nucleotide sequence ID" value="NZ_FXTU01000003.1"/>
</dbReference>